<dbReference type="Pfam" id="PF00185">
    <property type="entry name" value="OTCace"/>
    <property type="match status" value="1"/>
</dbReference>
<dbReference type="GO" id="GO:0006207">
    <property type="term" value="P:'de novo' pyrimidine nucleobase biosynthetic process"/>
    <property type="evidence" value="ECO:0007669"/>
    <property type="project" value="InterPro"/>
</dbReference>
<dbReference type="GO" id="GO:0004070">
    <property type="term" value="F:aspartate carbamoyltransferase activity"/>
    <property type="evidence" value="ECO:0007669"/>
    <property type="project" value="UniProtKB-UniRule"/>
</dbReference>
<keyword evidence="4 9" id="KW-0808">Transferase</keyword>
<dbReference type="InterPro" id="IPR002082">
    <property type="entry name" value="Asp_carbamoyltransf"/>
</dbReference>
<evidence type="ECO:0000313" key="12">
    <source>
        <dbReference type="EMBL" id="PZW30527.1"/>
    </source>
</evidence>
<dbReference type="EC" id="2.1.3.2" evidence="3 8"/>
<dbReference type="AlphaFoldDB" id="A0A326U723"/>
<dbReference type="RefSeq" id="WP_111322314.1">
    <property type="nucleotide sequence ID" value="NZ_BIFX01000001.1"/>
</dbReference>
<evidence type="ECO:0000259" key="11">
    <source>
        <dbReference type="Pfam" id="PF02729"/>
    </source>
</evidence>
<evidence type="ECO:0000256" key="7">
    <source>
        <dbReference type="ARBA" id="ARBA00048859"/>
    </source>
</evidence>
<dbReference type="InterPro" id="IPR006131">
    <property type="entry name" value="Asp_carbamoyltransf_Asp/Orn-bd"/>
</dbReference>
<comment type="similarity">
    <text evidence="2">Belongs to the aspartate/ornithine carbamoyltransferase superfamily. ATCase family.</text>
</comment>
<keyword evidence="5" id="KW-0665">Pyrimidine biosynthesis</keyword>
<dbReference type="SUPFAM" id="SSF53671">
    <property type="entry name" value="Aspartate/ornithine carbamoyltransferase"/>
    <property type="match status" value="1"/>
</dbReference>
<dbReference type="Pfam" id="PF02729">
    <property type="entry name" value="OTCace_N"/>
    <property type="match status" value="1"/>
</dbReference>
<feature type="domain" description="Aspartate/ornithine carbamoyltransferase carbamoyl-P binding" evidence="11">
    <location>
        <begin position="21"/>
        <end position="165"/>
    </location>
</feature>
<dbReference type="GO" id="GO:0016597">
    <property type="term" value="F:amino acid binding"/>
    <property type="evidence" value="ECO:0007669"/>
    <property type="project" value="InterPro"/>
</dbReference>
<dbReference type="InterPro" id="IPR006130">
    <property type="entry name" value="Asp/Orn_carbamoylTrfase"/>
</dbReference>
<keyword evidence="13" id="KW-1185">Reference proteome</keyword>
<evidence type="ECO:0000256" key="9">
    <source>
        <dbReference type="RuleBase" id="RU003634"/>
    </source>
</evidence>
<dbReference type="PRINTS" id="PR00100">
    <property type="entry name" value="AOTCASE"/>
</dbReference>
<comment type="function">
    <text evidence="6">Catalyzes the condensation of carbamoyl phosphate and aspartate to form carbamoyl aspartate and inorganic phosphate, the committed step in the de novo pyrimidine nucleotide biosynthesis pathway.</text>
</comment>
<reference evidence="12 13" key="1">
    <citation type="submission" date="2018-06" db="EMBL/GenBank/DDBJ databases">
        <title>Genomic Encyclopedia of Archaeal and Bacterial Type Strains, Phase II (KMG-II): from individual species to whole genera.</title>
        <authorList>
            <person name="Goeker M."/>
        </authorList>
    </citation>
    <scope>NUCLEOTIDE SEQUENCE [LARGE SCALE GENOMIC DNA]</scope>
    <source>
        <strain evidence="12 13">ATCC BAA-1881</strain>
    </source>
</reference>
<organism evidence="12 13">
    <name type="scientific">Thermosporothrix hazakensis</name>
    <dbReference type="NCBI Taxonomy" id="644383"/>
    <lineage>
        <taxon>Bacteria</taxon>
        <taxon>Bacillati</taxon>
        <taxon>Chloroflexota</taxon>
        <taxon>Ktedonobacteria</taxon>
        <taxon>Ktedonobacterales</taxon>
        <taxon>Thermosporotrichaceae</taxon>
        <taxon>Thermosporothrix</taxon>
    </lineage>
</organism>
<dbReference type="InterPro" id="IPR006132">
    <property type="entry name" value="Asp/Orn_carbamoyltranf_P-bd"/>
</dbReference>
<evidence type="ECO:0000256" key="6">
    <source>
        <dbReference type="ARBA" id="ARBA00043884"/>
    </source>
</evidence>
<protein>
    <recommendedName>
        <fullName evidence="3 8">Aspartate carbamoyltransferase</fullName>
        <ecNumber evidence="3 8">2.1.3.2</ecNumber>
    </recommendedName>
</protein>
<evidence type="ECO:0000256" key="3">
    <source>
        <dbReference type="ARBA" id="ARBA00013008"/>
    </source>
</evidence>
<evidence type="ECO:0000256" key="4">
    <source>
        <dbReference type="ARBA" id="ARBA00022679"/>
    </source>
</evidence>
<dbReference type="PRINTS" id="PR00101">
    <property type="entry name" value="ATCASE"/>
</dbReference>
<evidence type="ECO:0000256" key="5">
    <source>
        <dbReference type="ARBA" id="ARBA00022975"/>
    </source>
</evidence>
<dbReference type="PANTHER" id="PTHR45753">
    <property type="entry name" value="ORNITHINE CARBAMOYLTRANSFERASE, MITOCHONDRIAL"/>
    <property type="match status" value="1"/>
</dbReference>
<comment type="caution">
    <text evidence="12">The sequence shown here is derived from an EMBL/GenBank/DDBJ whole genome shotgun (WGS) entry which is preliminary data.</text>
</comment>
<evidence type="ECO:0000313" key="13">
    <source>
        <dbReference type="Proteomes" id="UP000248806"/>
    </source>
</evidence>
<comment type="catalytic activity">
    <reaction evidence="7">
        <text>carbamoyl phosphate + L-aspartate = N-carbamoyl-L-aspartate + phosphate + H(+)</text>
        <dbReference type="Rhea" id="RHEA:20013"/>
        <dbReference type="ChEBI" id="CHEBI:15378"/>
        <dbReference type="ChEBI" id="CHEBI:29991"/>
        <dbReference type="ChEBI" id="CHEBI:32814"/>
        <dbReference type="ChEBI" id="CHEBI:43474"/>
        <dbReference type="ChEBI" id="CHEBI:58228"/>
        <dbReference type="EC" id="2.1.3.2"/>
    </reaction>
</comment>
<dbReference type="GO" id="GO:0044205">
    <property type="term" value="P:'de novo' UMP biosynthetic process"/>
    <property type="evidence" value="ECO:0007669"/>
    <property type="project" value="UniProtKB-UniPathway"/>
</dbReference>
<dbReference type="InterPro" id="IPR036901">
    <property type="entry name" value="Asp/Orn_carbamoylTrfase_sf"/>
</dbReference>
<dbReference type="UniPathway" id="UPA00070">
    <property type="reaction ID" value="UER00116"/>
</dbReference>
<gene>
    <name evidence="12" type="ORF">EI42_02498</name>
</gene>
<evidence type="ECO:0000259" key="10">
    <source>
        <dbReference type="Pfam" id="PF00185"/>
    </source>
</evidence>
<dbReference type="Gene3D" id="3.40.50.1370">
    <property type="entry name" value="Aspartate/ornithine carbamoyltransferase"/>
    <property type="match status" value="2"/>
</dbReference>
<dbReference type="GO" id="GO:0006520">
    <property type="term" value="P:amino acid metabolic process"/>
    <property type="evidence" value="ECO:0007669"/>
    <property type="project" value="InterPro"/>
</dbReference>
<dbReference type="PANTHER" id="PTHR45753:SF6">
    <property type="entry name" value="ASPARTATE CARBAMOYLTRANSFERASE"/>
    <property type="match status" value="1"/>
</dbReference>
<dbReference type="OrthoDB" id="9774690at2"/>
<dbReference type="NCBIfam" id="TIGR00670">
    <property type="entry name" value="asp_carb_tr"/>
    <property type="match status" value="1"/>
</dbReference>
<sequence>MLSVKQARQDILPIHGSFAGKDVVSLDQFEARDLQKIFALVPEMRRIVEQSRPSDILAGRIVSLLFFEPSSRTFGSFATAVKRLGGQTLEVQNPEAVSSVNKGETFEDTIRVFEAYSNAIVLRHPQPGAARQAARVAQFVPVINAGDGNNEHPTQTILDLYTLYEKFGRLDNLNGLLAGDLLNSRTLHSLIRGLSLFPNNTVYLLSPEKLRLSREDYAVLQSRNIRMIEIFSEKDIPGDCHFWYWTRIQRERFASLEEYDQVVTKSFIVTPAMMERYANKDMILMDPLPRVGTIDPAVDSDERAVYLRSQIRNGLYARMALLALILGQA</sequence>
<evidence type="ECO:0000256" key="1">
    <source>
        <dbReference type="ARBA" id="ARBA00004852"/>
    </source>
</evidence>
<evidence type="ECO:0000256" key="2">
    <source>
        <dbReference type="ARBA" id="ARBA00008896"/>
    </source>
</evidence>
<proteinExistence type="inferred from homology"/>
<comment type="pathway">
    <text evidence="1">Pyrimidine metabolism; UMP biosynthesis via de novo pathway; (S)-dihydroorotate from bicarbonate: step 2/3.</text>
</comment>
<feature type="domain" description="Aspartate/ornithine carbamoyltransferase Asp/Orn-binding" evidence="10">
    <location>
        <begin position="176"/>
        <end position="324"/>
    </location>
</feature>
<accession>A0A326U723</accession>
<evidence type="ECO:0000256" key="8">
    <source>
        <dbReference type="NCBIfam" id="TIGR00670"/>
    </source>
</evidence>
<dbReference type="Proteomes" id="UP000248806">
    <property type="component" value="Unassembled WGS sequence"/>
</dbReference>
<name>A0A326U723_THEHA</name>
<dbReference type="EMBL" id="QKUF01000007">
    <property type="protein sequence ID" value="PZW30527.1"/>
    <property type="molecule type" value="Genomic_DNA"/>
</dbReference>